<gene>
    <name evidence="1" type="ORF">FMM80_15270</name>
</gene>
<evidence type="ECO:0000313" key="1">
    <source>
        <dbReference type="EMBL" id="NDO69956.1"/>
    </source>
</evidence>
<dbReference type="RefSeq" id="WP_044990408.1">
    <property type="nucleotide sequence ID" value="NZ_VIRB01000091.1"/>
</dbReference>
<accession>A0A9X5H879</accession>
<sequence>MTSNEVVTAEHKGSKPFEFRIKCKSLNAGNMLPDIKGVEGIGAIINRMIILLFPKSISQERQDLRLLDKLWEERDSIFSEALDALVELKKRNFIFTEPEDSLKIKQQLQLQEDSLDSFLSERCVMDVSVK</sequence>
<comment type="caution">
    <text evidence="1">The sequence shown here is derived from an EMBL/GenBank/DDBJ whole genome shotgun (WGS) entry which is preliminary data.</text>
</comment>
<evidence type="ECO:0000313" key="2">
    <source>
        <dbReference type="Proteomes" id="UP000474104"/>
    </source>
</evidence>
<dbReference type="AlphaFoldDB" id="A0A9X5H879"/>
<reference evidence="1 2" key="1">
    <citation type="submission" date="2019-07" db="EMBL/GenBank/DDBJ databases">
        <title>Draft genome sequences of 15 bacterial species constituting the stable defined intestinal microbiota of the GM15 gnotobiotic mouse model.</title>
        <authorList>
            <person name="Elie C."/>
            <person name="Mathieu A."/>
            <person name="Saliou A."/>
            <person name="Darnaud M."/>
            <person name="Leulier F."/>
            <person name="Tamellini A."/>
        </authorList>
    </citation>
    <scope>NUCLEOTIDE SEQUENCE [LARGE SCALE GENOMIC DNA]</scope>
    <source>
        <strain evidence="2">ASF 502</strain>
    </source>
</reference>
<name>A0A9X5H879_9FIRM</name>
<dbReference type="EMBL" id="VIRB01000091">
    <property type="protein sequence ID" value="NDO69956.1"/>
    <property type="molecule type" value="Genomic_DNA"/>
</dbReference>
<dbReference type="OrthoDB" id="9763644at2"/>
<proteinExistence type="predicted"/>
<dbReference type="Proteomes" id="UP000474104">
    <property type="component" value="Unassembled WGS sequence"/>
</dbReference>
<protein>
    <submittedName>
        <fullName evidence="1">Uncharacterized protein</fullName>
    </submittedName>
</protein>
<organism evidence="1 2">
    <name type="scientific">Schaedlerella arabinosiphila</name>
    <dbReference type="NCBI Taxonomy" id="2044587"/>
    <lineage>
        <taxon>Bacteria</taxon>
        <taxon>Bacillati</taxon>
        <taxon>Bacillota</taxon>
        <taxon>Clostridia</taxon>
        <taxon>Lachnospirales</taxon>
        <taxon>Lachnospiraceae</taxon>
        <taxon>Schaedlerella</taxon>
    </lineage>
</organism>